<evidence type="ECO:0008006" key="4">
    <source>
        <dbReference type="Google" id="ProtNLM"/>
    </source>
</evidence>
<keyword evidence="3" id="KW-1185">Reference proteome</keyword>
<accession>A0A243RQV1</accession>
<proteinExistence type="predicted"/>
<feature type="region of interest" description="Disordered" evidence="1">
    <location>
        <begin position="73"/>
        <end position="97"/>
    </location>
</feature>
<name>A0A243RQV1_9ACTN</name>
<evidence type="ECO:0000313" key="3">
    <source>
        <dbReference type="Proteomes" id="UP000194761"/>
    </source>
</evidence>
<evidence type="ECO:0000256" key="1">
    <source>
        <dbReference type="SAM" id="MobiDB-lite"/>
    </source>
</evidence>
<dbReference type="EMBL" id="NGFP01000039">
    <property type="protein sequence ID" value="OUC97364.1"/>
    <property type="molecule type" value="Genomic_DNA"/>
</dbReference>
<organism evidence="2 3">
    <name type="scientific">Streptosporangium minutum</name>
    <dbReference type="NCBI Taxonomy" id="569862"/>
    <lineage>
        <taxon>Bacteria</taxon>
        <taxon>Bacillati</taxon>
        <taxon>Actinomycetota</taxon>
        <taxon>Actinomycetes</taxon>
        <taxon>Streptosporangiales</taxon>
        <taxon>Streptosporangiaceae</taxon>
        <taxon>Streptosporangium</taxon>
    </lineage>
</organism>
<dbReference type="Proteomes" id="UP000194761">
    <property type="component" value="Unassembled WGS sequence"/>
</dbReference>
<gene>
    <name evidence="2" type="ORF">CA984_11445</name>
</gene>
<comment type="caution">
    <text evidence="2">The sequence shown here is derived from an EMBL/GenBank/DDBJ whole genome shotgun (WGS) entry which is preliminary data.</text>
</comment>
<protein>
    <recommendedName>
        <fullName evidence="4">Type I-U CRISPR-associated protein Cas8c</fullName>
    </recommendedName>
</protein>
<dbReference type="AlphaFoldDB" id="A0A243RQV1"/>
<reference evidence="2 3" key="1">
    <citation type="submission" date="2017-05" db="EMBL/GenBank/DDBJ databases">
        <title>Biotechnological potential of actinobacteria isolated from South African environments.</title>
        <authorList>
            <person name="Le Roes-Hill M."/>
            <person name="Prins A."/>
            <person name="Durrell K.A."/>
        </authorList>
    </citation>
    <scope>NUCLEOTIDE SEQUENCE [LARGE SCALE GENOMIC DNA]</scope>
    <source>
        <strain evidence="2">M26</strain>
    </source>
</reference>
<dbReference type="RefSeq" id="WP_086571093.1">
    <property type="nucleotide sequence ID" value="NZ_NGFP01000039.1"/>
</dbReference>
<sequence>MNTVDLPALDGRDPLGFLATLGLLRVLGEQVRLSFSDTTGCAQIHGDFHDTDEIAGALRDIVEATDDDAALPALGPKFPLRPAPPSRAHGADKADESDPMRVLRPAYGEHLYARVEPLGSAAVEWLSFLVTDLAVDRAGRAALTPYMAPAGKQTVWTFFRKSLEVVRAEPSRLAEALTGWRRVDGFTGEYLDHRVLRSAADHPSGKSIPAGVPGATWLATQALPLLRVTGDGQNASATLWHRHNRRAVMIWPLWRPALDAHAVQTLLDHPLLRPTPSRQGRPVTVERKRLLPLGVFDVYGAERQSIEGGKSAGVLVPIRIADQPD</sequence>
<evidence type="ECO:0000313" key="2">
    <source>
        <dbReference type="EMBL" id="OUC97364.1"/>
    </source>
</evidence>